<dbReference type="PROSITE" id="PS00211">
    <property type="entry name" value="ABC_TRANSPORTER_1"/>
    <property type="match status" value="1"/>
</dbReference>
<evidence type="ECO:0000256" key="6">
    <source>
        <dbReference type="ARBA" id="ARBA00022840"/>
    </source>
</evidence>
<keyword evidence="5" id="KW-0547">Nucleotide-binding</keyword>
<gene>
    <name evidence="9" type="ORF">F7R26_038670</name>
</gene>
<evidence type="ECO:0000313" key="9">
    <source>
        <dbReference type="EMBL" id="QOT82174.1"/>
    </source>
</evidence>
<keyword evidence="7" id="KW-0029">Amino-acid transport</keyword>
<dbReference type="InterPro" id="IPR052156">
    <property type="entry name" value="BCAA_Transport_ATP-bd_LivF"/>
</dbReference>
<dbReference type="Gene3D" id="3.40.50.300">
    <property type="entry name" value="P-loop containing nucleotide triphosphate hydrolases"/>
    <property type="match status" value="1"/>
</dbReference>
<dbReference type="SUPFAM" id="SSF52540">
    <property type="entry name" value="P-loop containing nucleoside triphosphate hydrolases"/>
    <property type="match status" value="1"/>
</dbReference>
<evidence type="ECO:0000256" key="1">
    <source>
        <dbReference type="ARBA" id="ARBA00005417"/>
    </source>
</evidence>
<protein>
    <submittedName>
        <fullName evidence="9">ABC transporter ATP-binding protein</fullName>
    </submittedName>
</protein>
<dbReference type="CDD" id="cd03224">
    <property type="entry name" value="ABC_TM1139_LivF_branched"/>
    <property type="match status" value="1"/>
</dbReference>
<dbReference type="GO" id="GO:0015658">
    <property type="term" value="F:branched-chain amino acid transmembrane transporter activity"/>
    <property type="evidence" value="ECO:0007669"/>
    <property type="project" value="TreeGrafter"/>
</dbReference>
<evidence type="ECO:0000256" key="7">
    <source>
        <dbReference type="ARBA" id="ARBA00022970"/>
    </source>
</evidence>
<evidence type="ECO:0000256" key="4">
    <source>
        <dbReference type="ARBA" id="ARBA00022519"/>
    </source>
</evidence>
<reference evidence="9 10" key="1">
    <citation type="submission" date="2020-10" db="EMBL/GenBank/DDBJ databases">
        <title>Complete genome sequence of Cupriavidus basilensis CCUG 49340T.</title>
        <authorList>
            <person name="Salva-Serra F."/>
            <person name="Donoso R.A."/>
            <person name="Cho K.H."/>
            <person name="Yoo J.A."/>
            <person name="Lee K."/>
            <person name="Yoon S.-H."/>
            <person name="Perez-Pantoja D."/>
            <person name="Moore E.R.B."/>
        </authorList>
    </citation>
    <scope>NUCLEOTIDE SEQUENCE [LARGE SCALE GENOMIC DNA]</scope>
    <source>
        <strain evidence="10">CCUG 49340</strain>
        <plasmid evidence="9 10">pRK1-2</plasmid>
    </source>
</reference>
<sequence>MSPQSIESRAASASTRTLLDIRGLCAGYKSARVLHDLTLSVQRGETLVVIGRNGVGKTTLIETIIGLTSHHAGEIWFDGKRIDTLRAYQRNRLGVAWVPQEREIFPSLSVEENLDVVRRPGPWDVERAYGLFPRLKERRRNYADQLSGGEQQMLALCRALMTNPSLLLLDEPIEGLAPLIVQEMLYAIDRMRRNSDMTIILVEQKYDLALAHSDRCVVIDHGSVVHSGPSHALLGNQPLIDRLLGVSA</sequence>
<dbReference type="GO" id="GO:0016887">
    <property type="term" value="F:ATP hydrolysis activity"/>
    <property type="evidence" value="ECO:0007669"/>
    <property type="project" value="InterPro"/>
</dbReference>
<dbReference type="EMBL" id="CP062806">
    <property type="protein sequence ID" value="QOT82174.1"/>
    <property type="molecule type" value="Genomic_DNA"/>
</dbReference>
<proteinExistence type="inferred from homology"/>
<feature type="domain" description="ABC transporter" evidence="8">
    <location>
        <begin position="19"/>
        <end position="246"/>
    </location>
</feature>
<keyword evidence="4" id="KW-0997">Cell inner membrane</keyword>
<dbReference type="PANTHER" id="PTHR43820:SF2">
    <property type="entry name" value="ABC TRANSPORTER ATP-BINDING PROTEIN"/>
    <property type="match status" value="1"/>
</dbReference>
<evidence type="ECO:0000259" key="8">
    <source>
        <dbReference type="PROSITE" id="PS50893"/>
    </source>
</evidence>
<dbReference type="InterPro" id="IPR003439">
    <property type="entry name" value="ABC_transporter-like_ATP-bd"/>
</dbReference>
<dbReference type="PROSITE" id="PS50893">
    <property type="entry name" value="ABC_TRANSPORTER_2"/>
    <property type="match status" value="1"/>
</dbReference>
<keyword evidence="4" id="KW-0472">Membrane</keyword>
<keyword evidence="3" id="KW-1003">Cell membrane</keyword>
<dbReference type="InterPro" id="IPR017871">
    <property type="entry name" value="ABC_transporter-like_CS"/>
</dbReference>
<keyword evidence="6 9" id="KW-0067">ATP-binding</keyword>
<name>A0A643FZ15_9BURK</name>
<keyword evidence="2" id="KW-0813">Transport</keyword>
<accession>A0A643FZ15</accession>
<dbReference type="InterPro" id="IPR027417">
    <property type="entry name" value="P-loop_NTPase"/>
</dbReference>
<dbReference type="InterPro" id="IPR003593">
    <property type="entry name" value="AAA+_ATPase"/>
</dbReference>
<dbReference type="SMART" id="SM00382">
    <property type="entry name" value="AAA"/>
    <property type="match status" value="1"/>
</dbReference>
<evidence type="ECO:0000313" key="10">
    <source>
        <dbReference type="Proteomes" id="UP000397656"/>
    </source>
</evidence>
<evidence type="ECO:0000256" key="5">
    <source>
        <dbReference type="ARBA" id="ARBA00022741"/>
    </source>
</evidence>
<dbReference type="Pfam" id="PF00005">
    <property type="entry name" value="ABC_tran"/>
    <property type="match status" value="1"/>
</dbReference>
<dbReference type="PANTHER" id="PTHR43820">
    <property type="entry name" value="HIGH-AFFINITY BRANCHED-CHAIN AMINO ACID TRANSPORT ATP-BINDING PROTEIN LIVF"/>
    <property type="match status" value="1"/>
</dbReference>
<geneLocation type="plasmid" evidence="9 10">
    <name>pRK1-2</name>
</geneLocation>
<keyword evidence="9" id="KW-0614">Plasmid</keyword>
<dbReference type="GO" id="GO:0005524">
    <property type="term" value="F:ATP binding"/>
    <property type="evidence" value="ECO:0007669"/>
    <property type="project" value="UniProtKB-KW"/>
</dbReference>
<dbReference type="AlphaFoldDB" id="A0A643FZ15"/>
<comment type="similarity">
    <text evidence="1">Belongs to the ABC transporter superfamily.</text>
</comment>
<organism evidence="9 10">
    <name type="scientific">Cupriavidus basilensis</name>
    <dbReference type="NCBI Taxonomy" id="68895"/>
    <lineage>
        <taxon>Bacteria</taxon>
        <taxon>Pseudomonadati</taxon>
        <taxon>Pseudomonadota</taxon>
        <taxon>Betaproteobacteria</taxon>
        <taxon>Burkholderiales</taxon>
        <taxon>Burkholderiaceae</taxon>
        <taxon>Cupriavidus</taxon>
    </lineage>
</organism>
<dbReference type="GO" id="GO:0015807">
    <property type="term" value="P:L-amino acid transport"/>
    <property type="evidence" value="ECO:0007669"/>
    <property type="project" value="TreeGrafter"/>
</dbReference>
<evidence type="ECO:0000256" key="3">
    <source>
        <dbReference type="ARBA" id="ARBA00022475"/>
    </source>
</evidence>
<evidence type="ECO:0000256" key="2">
    <source>
        <dbReference type="ARBA" id="ARBA00022448"/>
    </source>
</evidence>
<dbReference type="Proteomes" id="UP000397656">
    <property type="component" value="Plasmid pRK1-2"/>
</dbReference>